<feature type="compositionally biased region" description="Low complexity" evidence="1">
    <location>
        <begin position="474"/>
        <end position="513"/>
    </location>
</feature>
<feature type="region of interest" description="Disordered" evidence="1">
    <location>
        <begin position="189"/>
        <end position="540"/>
    </location>
</feature>
<dbReference type="Proteomes" id="UP001433268">
    <property type="component" value="Unassembled WGS sequence"/>
</dbReference>
<feature type="region of interest" description="Disordered" evidence="1">
    <location>
        <begin position="81"/>
        <end position="116"/>
    </location>
</feature>
<feature type="region of interest" description="Disordered" evidence="1">
    <location>
        <begin position="1"/>
        <end position="20"/>
    </location>
</feature>
<dbReference type="RefSeq" id="XP_066664679.1">
    <property type="nucleotide sequence ID" value="XM_066815389.1"/>
</dbReference>
<feature type="region of interest" description="Disordered" evidence="1">
    <location>
        <begin position="580"/>
        <end position="762"/>
    </location>
</feature>
<feature type="compositionally biased region" description="Basic and acidic residues" evidence="1">
    <location>
        <begin position="716"/>
        <end position="728"/>
    </location>
</feature>
<evidence type="ECO:0008006" key="4">
    <source>
        <dbReference type="Google" id="ProtNLM"/>
    </source>
</evidence>
<feature type="compositionally biased region" description="Polar residues" evidence="1">
    <location>
        <begin position="744"/>
        <end position="753"/>
    </location>
</feature>
<feature type="compositionally biased region" description="Acidic residues" evidence="1">
    <location>
        <begin position="290"/>
        <end position="318"/>
    </location>
</feature>
<feature type="compositionally biased region" description="Polar residues" evidence="1">
    <location>
        <begin position="146"/>
        <end position="161"/>
    </location>
</feature>
<feature type="compositionally biased region" description="Polar residues" evidence="1">
    <location>
        <begin position="1"/>
        <end position="12"/>
    </location>
</feature>
<accession>A0ABR1VI05</accession>
<name>A0ABR1VI05_9PEZI</name>
<sequence>MAPNFRTNTQTRRGNRAGYVEHDDFEGLPVRQWRQEWVSVAPPPPAETTQKSDIWDVELPHGMPKDSQLLPQHTQELLRAARSGRLYKRPAPVEEEDADADAAPEKADKKDDDQSTKGFLIRAWKQIPRNSEGSTVSHLAKRRKNTVTLSSSLPAGLTSGPTVTKATVRRVDAAGNPYTQEVTLAEGQSVDGEIISTTVVPAPPANVNPDGTAAPTPVKRRPPPPKRKPKGPGRGRKKKLPLPASTRPEPSGAPGAVPTDGPKPENAGAGAIKKEGANDQHNEHKNQDTEMGEADDDDEGSDDGEEGEEGGDDEEGDAPDTANGTPAAHDKESSADQDMKNSPSVEPPVITAPPIDPDAMEISAPEESQSTTSAPSLPHPSHLMASRLEGSPLKNVLSITSPTEAAPAQLSHVSPPEIVSTTSEPTVAPPTETESDPIPAPVESVEQPLEQPVVSSEQPDIQQDVVTEPQPSADVHMMDVTMTTTDVAPEPDVTAEATTEAVTEAVSETVADTLPQLAPEAPPEPMPEAVPEPAPEAALEAASEIMPEGVSDTVLEAVAEAIPEAAPEVMPEATSEVASAAVASSGMEGIEMDSTAEIPRVAERTPKQQSPREASQAPENPQLDIDPLPSVPEPSIPAEPVSAAIPEQTQPDAEIQQQVSDHIVPIPEGQAEEPASSLPPLNPAQTLDLSGDPPATAPETGNEPASPDLLGSLEAVLDRHHSDSKEAPSNDQPSAEVAAEPESTVPSDLAPTSQPEPALPVEAPVEVPIEAVVEAPVEAAAEAAVEAAVEAPAPSIVEVVSEAPAALPEGETGVPQVEEKPAEQDPEATT</sequence>
<feature type="compositionally biased region" description="Polar residues" evidence="1">
    <location>
        <begin position="453"/>
        <end position="465"/>
    </location>
</feature>
<feature type="compositionally biased region" description="Pro residues" evidence="1">
    <location>
        <begin position="520"/>
        <end position="534"/>
    </location>
</feature>
<reference evidence="2 3" key="1">
    <citation type="submission" date="2023-01" db="EMBL/GenBank/DDBJ databases">
        <title>Analysis of 21 Apiospora genomes using comparative genomics revels a genus with tremendous synthesis potential of carbohydrate active enzymes and secondary metabolites.</title>
        <authorList>
            <person name="Sorensen T."/>
        </authorList>
    </citation>
    <scope>NUCLEOTIDE SEQUENCE [LARGE SCALE GENOMIC DNA]</scope>
    <source>
        <strain evidence="2 3">CBS 114990</strain>
    </source>
</reference>
<evidence type="ECO:0000313" key="2">
    <source>
        <dbReference type="EMBL" id="KAK8070871.1"/>
    </source>
</evidence>
<gene>
    <name evidence="2" type="ORF">PG997_011074</name>
</gene>
<evidence type="ECO:0000256" key="1">
    <source>
        <dbReference type="SAM" id="MobiDB-lite"/>
    </source>
</evidence>
<feature type="region of interest" description="Disordered" evidence="1">
    <location>
        <begin position="803"/>
        <end position="830"/>
    </location>
</feature>
<feature type="compositionally biased region" description="Polar residues" evidence="1">
    <location>
        <begin position="647"/>
        <end position="660"/>
    </location>
</feature>
<feature type="compositionally biased region" description="Basic residues" evidence="1">
    <location>
        <begin position="218"/>
        <end position="240"/>
    </location>
</feature>
<dbReference type="EMBL" id="JAQQWN010000008">
    <property type="protein sequence ID" value="KAK8070871.1"/>
    <property type="molecule type" value="Genomic_DNA"/>
</dbReference>
<comment type="caution">
    <text evidence="2">The sequence shown here is derived from an EMBL/GenBank/DDBJ whole genome shotgun (WGS) entry which is preliminary data.</text>
</comment>
<feature type="region of interest" description="Disordered" evidence="1">
    <location>
        <begin position="130"/>
        <end position="161"/>
    </location>
</feature>
<feature type="compositionally biased region" description="Basic and acidic residues" evidence="1">
    <location>
        <begin position="328"/>
        <end position="339"/>
    </location>
</feature>
<feature type="compositionally biased region" description="Basic and acidic residues" evidence="1">
    <location>
        <begin position="103"/>
        <end position="115"/>
    </location>
</feature>
<proteinExistence type="predicted"/>
<feature type="compositionally biased region" description="Acidic residues" evidence="1">
    <location>
        <begin position="93"/>
        <end position="102"/>
    </location>
</feature>
<evidence type="ECO:0000313" key="3">
    <source>
        <dbReference type="Proteomes" id="UP001433268"/>
    </source>
</evidence>
<dbReference type="GeneID" id="92048449"/>
<organism evidence="2 3">
    <name type="scientific">Apiospora hydei</name>
    <dbReference type="NCBI Taxonomy" id="1337664"/>
    <lineage>
        <taxon>Eukaryota</taxon>
        <taxon>Fungi</taxon>
        <taxon>Dikarya</taxon>
        <taxon>Ascomycota</taxon>
        <taxon>Pezizomycotina</taxon>
        <taxon>Sordariomycetes</taxon>
        <taxon>Xylariomycetidae</taxon>
        <taxon>Amphisphaeriales</taxon>
        <taxon>Apiosporaceae</taxon>
        <taxon>Apiospora</taxon>
    </lineage>
</organism>
<keyword evidence="3" id="KW-1185">Reference proteome</keyword>
<feature type="compositionally biased region" description="Polar residues" evidence="1">
    <location>
        <begin position="366"/>
        <end position="375"/>
    </location>
</feature>
<feature type="compositionally biased region" description="Basic and acidic residues" evidence="1">
    <location>
        <begin position="272"/>
        <end position="288"/>
    </location>
</feature>
<protein>
    <recommendedName>
        <fullName evidence="4">Apopolysialoglycoprotein</fullName>
    </recommendedName>
</protein>
<feature type="compositionally biased region" description="Polar residues" evidence="1">
    <location>
        <begin position="607"/>
        <end position="619"/>
    </location>
</feature>